<dbReference type="Pfam" id="PF00679">
    <property type="entry name" value="EFG_C"/>
    <property type="match status" value="1"/>
</dbReference>
<evidence type="ECO:0000313" key="20">
    <source>
        <dbReference type="WBParaSite" id="maker-uti_cns_0006534-snap-gene-0.4-mRNA-1"/>
    </source>
</evidence>
<comment type="cofactor">
    <cofactor evidence="1">
        <name>Zn(2+)</name>
        <dbReference type="ChEBI" id="CHEBI:29105"/>
    </cofactor>
</comment>
<dbReference type="Gene3D" id="3.30.70.240">
    <property type="match status" value="1"/>
</dbReference>
<dbReference type="Pfam" id="PF00682">
    <property type="entry name" value="HMGL-like"/>
    <property type="match status" value="1"/>
</dbReference>
<dbReference type="InterPro" id="IPR000891">
    <property type="entry name" value="PYR_CT"/>
</dbReference>
<keyword evidence="19" id="KW-1185">Reference proteome</keyword>
<evidence type="ECO:0000256" key="13">
    <source>
        <dbReference type="ARBA" id="ARBA00023136"/>
    </source>
</evidence>
<dbReference type="SUPFAM" id="SSF54980">
    <property type="entry name" value="EF-G C-terminal domain-like"/>
    <property type="match status" value="2"/>
</dbReference>
<dbReference type="SUPFAM" id="SSF52540">
    <property type="entry name" value="P-loop containing nucleoside triphosphate hydrolases"/>
    <property type="match status" value="1"/>
</dbReference>
<dbReference type="InterPro" id="IPR035654">
    <property type="entry name" value="LepA_IV"/>
</dbReference>
<evidence type="ECO:0000256" key="12">
    <source>
        <dbReference type="ARBA" id="ARBA00023134"/>
    </source>
</evidence>
<evidence type="ECO:0000256" key="14">
    <source>
        <dbReference type="ARBA" id="ARBA00023239"/>
    </source>
</evidence>
<dbReference type="InterPro" id="IPR006297">
    <property type="entry name" value="EF-4"/>
</dbReference>
<dbReference type="InterPro" id="IPR035647">
    <property type="entry name" value="EFG_III/V"/>
</dbReference>
<dbReference type="CDD" id="cd03709">
    <property type="entry name" value="lepA_C"/>
    <property type="match status" value="1"/>
</dbReference>
<keyword evidence="9" id="KW-0862">Zinc</keyword>
<dbReference type="PROSITE" id="PS00301">
    <property type="entry name" value="G_TR_1"/>
    <property type="match status" value="1"/>
</dbReference>
<dbReference type="GO" id="GO:0005525">
    <property type="term" value="F:GTP binding"/>
    <property type="evidence" value="ECO:0007669"/>
    <property type="project" value="UniProtKB-UniRule"/>
</dbReference>
<feature type="binding site" evidence="16">
    <location>
        <begin position="812"/>
        <end position="815"/>
    </location>
    <ligand>
        <name>GTP</name>
        <dbReference type="ChEBI" id="CHEBI:37565"/>
    </ligand>
</feature>
<dbReference type="GO" id="GO:0046872">
    <property type="term" value="F:metal ion binding"/>
    <property type="evidence" value="ECO:0007669"/>
    <property type="project" value="UniProtKB-KW"/>
</dbReference>
<evidence type="ECO:0000256" key="15">
    <source>
        <dbReference type="ARBA" id="ARBA00049877"/>
    </source>
</evidence>
<accession>A0A1I8HKA2</accession>
<dbReference type="PROSITE" id="PS51722">
    <property type="entry name" value="G_TR_2"/>
    <property type="match status" value="1"/>
</dbReference>
<comment type="pathway">
    <text evidence="2">Metabolic intermediate metabolism; (S)-3-hydroxy-3-methylglutaryl-CoA degradation; acetoacetate from (S)-3-hydroxy-3-methylglutaryl-CoA: step 1/1.</text>
</comment>
<feature type="domain" description="Pyruvate carboxyltransferase" evidence="17">
    <location>
        <begin position="357"/>
        <end position="626"/>
    </location>
</feature>
<dbReference type="NCBIfam" id="TIGR01393">
    <property type="entry name" value="lepA"/>
    <property type="match status" value="1"/>
</dbReference>
<dbReference type="HAMAP" id="MF_00071">
    <property type="entry name" value="LepA"/>
    <property type="match status" value="1"/>
</dbReference>
<evidence type="ECO:0000256" key="8">
    <source>
        <dbReference type="ARBA" id="ARBA00022801"/>
    </source>
</evidence>
<evidence type="ECO:0000256" key="2">
    <source>
        <dbReference type="ARBA" id="ARBA00005143"/>
    </source>
</evidence>
<dbReference type="GO" id="GO:0006412">
    <property type="term" value="P:translation"/>
    <property type="evidence" value="ECO:0007669"/>
    <property type="project" value="UniProtKB-KW"/>
</dbReference>
<dbReference type="InterPro" id="IPR009000">
    <property type="entry name" value="Transl_B-barrel_sf"/>
</dbReference>
<name>A0A1I8HKA2_9PLAT</name>
<dbReference type="InterPro" id="IPR013785">
    <property type="entry name" value="Aldolase_TIM"/>
</dbReference>
<dbReference type="CDD" id="cd07938">
    <property type="entry name" value="DRE_TIM_HMGL"/>
    <property type="match status" value="1"/>
</dbReference>
<dbReference type="SUPFAM" id="SSF55486">
    <property type="entry name" value="Metalloproteases ('zincins'), catalytic domain"/>
    <property type="match status" value="1"/>
</dbReference>
<keyword evidence="16" id="KW-0648">Protein biosynthesis</keyword>
<dbReference type="Proteomes" id="UP000095280">
    <property type="component" value="Unplaced"/>
</dbReference>
<dbReference type="InterPro" id="IPR027417">
    <property type="entry name" value="P-loop_NTPase"/>
</dbReference>
<dbReference type="FunFam" id="3.30.70.240:FF:000007">
    <property type="entry name" value="Translation factor GUF1, mitochondrial"/>
    <property type="match status" value="1"/>
</dbReference>
<evidence type="ECO:0000256" key="7">
    <source>
        <dbReference type="ARBA" id="ARBA00022792"/>
    </source>
</evidence>
<evidence type="ECO:0000256" key="3">
    <source>
        <dbReference type="ARBA" id="ARBA00005454"/>
    </source>
</evidence>
<comment type="catalytic activity">
    <reaction evidence="15">
        <text>(3S)-3-hydroxy-3-methylglutaryl-CoA = acetoacetate + acetyl-CoA</text>
        <dbReference type="Rhea" id="RHEA:24404"/>
        <dbReference type="ChEBI" id="CHEBI:13705"/>
        <dbReference type="ChEBI" id="CHEBI:43074"/>
        <dbReference type="ChEBI" id="CHEBI:57288"/>
        <dbReference type="EC" id="4.1.3.4"/>
    </reaction>
</comment>
<dbReference type="Gene3D" id="3.20.20.70">
    <property type="entry name" value="Aldolase class I"/>
    <property type="match status" value="1"/>
</dbReference>
<dbReference type="Pfam" id="PF00009">
    <property type="entry name" value="GTP_EFTU"/>
    <property type="match status" value="1"/>
</dbReference>
<dbReference type="GO" id="GO:0005743">
    <property type="term" value="C:mitochondrial inner membrane"/>
    <property type="evidence" value="ECO:0007669"/>
    <property type="project" value="UniProtKB-SubCell"/>
</dbReference>
<evidence type="ECO:0000256" key="1">
    <source>
        <dbReference type="ARBA" id="ARBA00001947"/>
    </source>
</evidence>
<evidence type="ECO:0000256" key="16">
    <source>
        <dbReference type="HAMAP-Rule" id="MF_03137"/>
    </source>
</evidence>
<feature type="domain" description="Tr-type G" evidence="18">
    <location>
        <begin position="682"/>
        <end position="865"/>
    </location>
</feature>
<dbReference type="Gene3D" id="3.30.70.2570">
    <property type="entry name" value="Elongation factor 4, C-terminal domain"/>
    <property type="match status" value="1"/>
</dbReference>
<comment type="subcellular location">
    <subcellularLocation>
        <location evidence="16">Mitochondrion inner membrane</location>
        <topology evidence="16">Peripheral membrane protein</topology>
        <orientation evidence="16">Matrix side</orientation>
    </subcellularLocation>
</comment>
<dbReference type="WBParaSite" id="maker-uti_cns_0006534-snap-gene-0.4-mRNA-1">
    <property type="protein sequence ID" value="maker-uti_cns_0006534-snap-gene-0.4-mRNA-1"/>
    <property type="gene ID" value="maker-uti_cns_0006534-snap-gene-0.4"/>
</dbReference>
<dbReference type="UniPathway" id="UPA00896">
    <property type="reaction ID" value="UER00863"/>
</dbReference>
<dbReference type="GO" id="GO:0003924">
    <property type="term" value="F:GTPase activity"/>
    <property type="evidence" value="ECO:0007669"/>
    <property type="project" value="UniProtKB-UniRule"/>
</dbReference>
<dbReference type="Gene3D" id="3.40.390.10">
    <property type="entry name" value="Collagenase (Catalytic Domain)"/>
    <property type="match status" value="1"/>
</dbReference>
<dbReference type="Gene3D" id="3.30.70.870">
    <property type="entry name" value="Elongation Factor G (Translational Gtpase), domain 3"/>
    <property type="match status" value="1"/>
</dbReference>
<dbReference type="InterPro" id="IPR005225">
    <property type="entry name" value="Small_GTP-bd"/>
</dbReference>
<dbReference type="FunFam" id="3.40.50.300:FF:000078">
    <property type="entry name" value="Elongation factor 4"/>
    <property type="match status" value="1"/>
</dbReference>
<dbReference type="CDD" id="cd16260">
    <property type="entry name" value="EF4_III"/>
    <property type="match status" value="1"/>
</dbReference>
<dbReference type="FunFam" id="3.30.70.870:FF:000004">
    <property type="entry name" value="Translation factor GUF1, mitochondrial"/>
    <property type="match status" value="1"/>
</dbReference>
<organism evidence="19 20">
    <name type="scientific">Macrostomum lignano</name>
    <dbReference type="NCBI Taxonomy" id="282301"/>
    <lineage>
        <taxon>Eukaryota</taxon>
        <taxon>Metazoa</taxon>
        <taxon>Spiralia</taxon>
        <taxon>Lophotrochozoa</taxon>
        <taxon>Platyhelminthes</taxon>
        <taxon>Rhabditophora</taxon>
        <taxon>Macrostomorpha</taxon>
        <taxon>Macrostomida</taxon>
        <taxon>Macrostomidae</taxon>
        <taxon>Macrostomum</taxon>
    </lineage>
</organism>
<protein>
    <recommendedName>
        <fullName evidence="16">Translation factor GUF1 homolog, mitochondrial</fullName>
        <ecNumber evidence="16">3.6.5.n1</ecNumber>
    </recommendedName>
    <alternativeName>
        <fullName evidence="16">Elongation factor 4 homolog</fullName>
        <shortName evidence="16">EF-4</shortName>
    </alternativeName>
    <alternativeName>
        <fullName evidence="16">GTPase GUF1 homolog</fullName>
    </alternativeName>
    <alternativeName>
        <fullName evidence="16">Ribosomal back-translocase</fullName>
    </alternativeName>
</protein>
<dbReference type="InterPro" id="IPR024079">
    <property type="entry name" value="MetalloPept_cat_dom_sf"/>
</dbReference>
<dbReference type="FunFam" id="3.20.20.70:FF:000201">
    <property type="entry name" value="Hydroxymethylglutaryl-CoA lyase"/>
    <property type="match status" value="1"/>
</dbReference>
<dbReference type="InterPro" id="IPR031157">
    <property type="entry name" value="G_TR_CS"/>
</dbReference>
<dbReference type="CDD" id="cd01890">
    <property type="entry name" value="LepA"/>
    <property type="match status" value="1"/>
</dbReference>
<dbReference type="PANTHER" id="PTHR43512">
    <property type="entry name" value="TRANSLATION FACTOR GUF1-RELATED"/>
    <property type="match status" value="1"/>
</dbReference>
<dbReference type="PANTHER" id="PTHR43512:SF7">
    <property type="entry name" value="TRANSLATION FACTOR GUF1, MITOCHONDRIAL"/>
    <property type="match status" value="1"/>
</dbReference>
<dbReference type="GO" id="GO:0097177">
    <property type="term" value="F:mitochondrial ribosome binding"/>
    <property type="evidence" value="ECO:0007669"/>
    <property type="project" value="TreeGrafter"/>
</dbReference>
<dbReference type="PROSITE" id="PS01062">
    <property type="entry name" value="HMG_COA_LYASE"/>
    <property type="match status" value="1"/>
</dbReference>
<feature type="binding site" evidence="16">
    <location>
        <begin position="758"/>
        <end position="762"/>
    </location>
    <ligand>
        <name>GTP</name>
        <dbReference type="ChEBI" id="CHEBI:37565"/>
    </ligand>
</feature>
<dbReference type="InterPro" id="IPR000138">
    <property type="entry name" value="HMG_CoA_lyase_AS"/>
</dbReference>
<evidence type="ECO:0000259" key="17">
    <source>
        <dbReference type="PROSITE" id="PS50991"/>
    </source>
</evidence>
<dbReference type="Pfam" id="PF06421">
    <property type="entry name" value="LepA_C"/>
    <property type="match status" value="1"/>
</dbReference>
<dbReference type="NCBIfam" id="TIGR00231">
    <property type="entry name" value="small_GTP"/>
    <property type="match status" value="1"/>
</dbReference>
<evidence type="ECO:0000256" key="6">
    <source>
        <dbReference type="ARBA" id="ARBA00022741"/>
    </source>
</evidence>
<comment type="function">
    <text evidence="16">Promotes mitochondrial protein synthesis. May act as a fidelity factor of the translation reaction, by catalyzing a one-codon backward translocation of tRNAs on improperly translocated ribosomes. Binds to mitochondrial ribosomes in a GTP-dependent manner.</text>
</comment>
<comment type="similarity">
    <text evidence="16">Belongs to the GTP-binding elongation factor family. LepA subfamily.</text>
</comment>
<evidence type="ECO:0000259" key="18">
    <source>
        <dbReference type="PROSITE" id="PS51722"/>
    </source>
</evidence>
<dbReference type="GO" id="GO:0004419">
    <property type="term" value="F:hydroxymethylglutaryl-CoA lyase activity"/>
    <property type="evidence" value="ECO:0007669"/>
    <property type="project" value="UniProtKB-EC"/>
</dbReference>
<dbReference type="InterPro" id="IPR000640">
    <property type="entry name" value="EFG_V-like"/>
</dbReference>
<dbReference type="EC" id="3.6.5.n1" evidence="16"/>
<dbReference type="InterPro" id="IPR000795">
    <property type="entry name" value="T_Tr_GTP-bd_dom"/>
</dbReference>
<dbReference type="GO" id="GO:0006508">
    <property type="term" value="P:proteolysis"/>
    <property type="evidence" value="ECO:0007669"/>
    <property type="project" value="UniProtKB-KW"/>
</dbReference>
<dbReference type="PROSITE" id="PS50991">
    <property type="entry name" value="PYR_CT"/>
    <property type="match status" value="1"/>
</dbReference>
<dbReference type="PRINTS" id="PR00315">
    <property type="entry name" value="ELONGATNFCT"/>
</dbReference>
<dbReference type="GO" id="GO:0045727">
    <property type="term" value="P:positive regulation of translation"/>
    <property type="evidence" value="ECO:0007669"/>
    <property type="project" value="UniProtKB-UniRule"/>
</dbReference>
<dbReference type="GO" id="GO:0005759">
    <property type="term" value="C:mitochondrial matrix"/>
    <property type="evidence" value="ECO:0007669"/>
    <property type="project" value="UniProtKB-UniRule"/>
</dbReference>
<evidence type="ECO:0000256" key="11">
    <source>
        <dbReference type="ARBA" id="ARBA00023128"/>
    </source>
</evidence>
<keyword evidence="6 16" id="KW-0547">Nucleotide-binding</keyword>
<evidence type="ECO:0000313" key="19">
    <source>
        <dbReference type="Proteomes" id="UP000095280"/>
    </source>
</evidence>
<keyword evidence="13 16" id="KW-0472">Membrane</keyword>
<proteinExistence type="inferred from homology"/>
<keyword evidence="5" id="KW-0479">Metal-binding</keyword>
<dbReference type="GO" id="GO:0008237">
    <property type="term" value="F:metallopeptidase activity"/>
    <property type="evidence" value="ECO:0007669"/>
    <property type="project" value="UniProtKB-KW"/>
</dbReference>
<reference evidence="20" key="1">
    <citation type="submission" date="2016-11" db="UniProtKB">
        <authorList>
            <consortium name="WormBaseParasite"/>
        </authorList>
    </citation>
    <scope>IDENTIFICATION</scope>
</reference>
<dbReference type="SUPFAM" id="SSF50447">
    <property type="entry name" value="Translation proteins"/>
    <property type="match status" value="1"/>
</dbReference>
<keyword evidence="10" id="KW-0482">Metalloprotease</keyword>
<dbReference type="FunFam" id="2.40.30.10:FF:000015">
    <property type="entry name" value="Translation factor GUF1, mitochondrial"/>
    <property type="match status" value="1"/>
</dbReference>
<keyword evidence="12 16" id="KW-0342">GTP-binding</keyword>
<keyword evidence="8 16" id="KW-0378">Hydrolase</keyword>
<dbReference type="InterPro" id="IPR012962">
    <property type="entry name" value="Pept_M54_archaemetzincn"/>
</dbReference>
<keyword evidence="7 16" id="KW-0999">Mitochondrion inner membrane</keyword>
<evidence type="ECO:0000256" key="4">
    <source>
        <dbReference type="ARBA" id="ARBA00022670"/>
    </source>
</evidence>
<dbReference type="Gene3D" id="2.40.30.10">
    <property type="entry name" value="Translation factors"/>
    <property type="match status" value="1"/>
</dbReference>
<comment type="similarity">
    <text evidence="3">Belongs to the TRAFAC class translation factor GTPase superfamily. Classic translation factor GTPase family. LepA subfamily.</text>
</comment>
<feature type="binding site" evidence="16">
    <location>
        <begin position="691"/>
        <end position="698"/>
    </location>
    <ligand>
        <name>GTP</name>
        <dbReference type="ChEBI" id="CHEBI:37565"/>
    </ligand>
</feature>
<evidence type="ECO:0000256" key="5">
    <source>
        <dbReference type="ARBA" id="ARBA00022723"/>
    </source>
</evidence>
<dbReference type="Gene3D" id="3.40.50.300">
    <property type="entry name" value="P-loop containing nucleotide triphosphate hydrolases"/>
    <property type="match status" value="1"/>
</dbReference>
<keyword evidence="14" id="KW-0456">Lyase</keyword>
<dbReference type="InterPro" id="IPR038363">
    <property type="entry name" value="LepA_C_sf"/>
</dbReference>
<dbReference type="Pfam" id="PF07998">
    <property type="entry name" value="Peptidase_M54"/>
    <property type="match status" value="1"/>
</dbReference>
<dbReference type="SUPFAM" id="SSF51569">
    <property type="entry name" value="Aldolase"/>
    <property type="match status" value="1"/>
</dbReference>
<comment type="catalytic activity">
    <reaction evidence="16">
        <text>GTP + H2O = GDP + phosphate + H(+)</text>
        <dbReference type="Rhea" id="RHEA:19669"/>
        <dbReference type="ChEBI" id="CHEBI:15377"/>
        <dbReference type="ChEBI" id="CHEBI:15378"/>
        <dbReference type="ChEBI" id="CHEBI:37565"/>
        <dbReference type="ChEBI" id="CHEBI:43474"/>
        <dbReference type="ChEBI" id="CHEBI:58189"/>
        <dbReference type="EC" id="3.6.5.n1"/>
    </reaction>
</comment>
<sequence length="1289" mass="139830">MPSCGSCCPRDGFYRSNRSLLRLEPHRFHRWLLAAGSSNEDQPEDEAELRRLLADSSLAVQLKPASAELRRMQSYSRWKVSMQLNHLLSWFNPDSSGAKRVVLIRQLEPLPPRLSAALRDAMPYLRAYFPCLDLQLQPECGFLAARDDVVRRVGVCHTDLYPGPDMLGPGQNGAFILGQSSAMHKAAVVCFGRGSSAPINDGVLDDGESDGAGGNPLTSADWRVRKVLSHELGHLLGLDHCCCFACNMNGSESMAAALTQPLELCPLCLAKVCRLFSGCLLTPAAWAESVLTCLCPDVHPEGSQLKQSVQASVERLKIYSKLDGFHPVSRISQFALPEAPSMLRRLLSGQARGRGRVTVYEVGPRDGLQNEKQPVPLAAKIRLVDLLSASGLTKIEAGSFVSGKWVPQMASSDAVLGGISKKPGVVYAALTPNLRGFEAALAAGADEVAVFGAASEAFSRRNVNCDVEESLRRFKPVAEAALKAKVPLRGYVSCVLGCPYQGKVSHSAVTSVAHRLLELGCYEVSLGDTIGVGTPDTMSRLLESLLNSGLRPTHLAAHCHNTNGQALANISAALRFELRTIDASVAGLGGCPYAGPGASGNVATEAVVAMLHSNGYETGIDATKLGEAGDFIRGVLTCVSYSILMIHLCGRSLQFAFKPLHRLFSKPASKPAPLDLSKFDTSLIRNFSIIAHVDHGKSTLSDRLLECTGAIQAGPQNQQVLDRLKIERDRGITIKAQTVALFYQSPSTGSTYLLNLVDTPGHVDFSHEVHRSVAASDGVVLLVDANDGVQAQTIANYFLAFTAELPIIPVINKIDLPNAKPDEVKKQLQSLFGIEPDQVIEVSAKKAINIDQLLEAIVHRIPPPSTADQADHRSSSFKGLIVDSWFEPYKGAVCLVAAKSGLLKPGDEFRSLHQPKIAHTVKEVGVFRPEPQPIDSLSCGLVGYLISSMRSTREALVGDTVVGGGGSSDENSKDEPLTPFQPAQPMVFCGLFPVSQEDIDSLEASLSKLTLNDASVSVAPDSNPALGRGWRLGFLGLLHMDVFRQRLEEEYNADVILTAPSIPYRVQLHSGSIVDVTSPSVMPPDSEVAEHFEPLCRATVITPAKYLDAVAQLMLERRGSILSQSYIDSDRILLEARLPLSEIVIDLVDVLKTRSSGYASFHYEEAGWQSCQLVKLVPHLNDRPVDELTLMIPADRARQRAVVMATKLAEELPRQQFLIKVQIKAGNNKVVASSQIKPFRKDVVQKIKSGTDRTRRQKLLAAQREGKRRLRMVGNVEIPRDAFIKVLKS</sequence>
<dbReference type="InterPro" id="IPR013842">
    <property type="entry name" value="LepA_CTD"/>
</dbReference>
<dbReference type="NCBIfam" id="NF004283">
    <property type="entry name" value="PRK05692.1"/>
    <property type="match status" value="1"/>
</dbReference>
<evidence type="ECO:0000256" key="9">
    <source>
        <dbReference type="ARBA" id="ARBA00022833"/>
    </source>
</evidence>
<keyword evidence="11 16" id="KW-0496">Mitochondrion</keyword>
<evidence type="ECO:0000256" key="10">
    <source>
        <dbReference type="ARBA" id="ARBA00023049"/>
    </source>
</evidence>
<keyword evidence="4" id="KW-0645">Protease</keyword>